<dbReference type="EC" id="2.8.1.1" evidence="4"/>
<proteinExistence type="predicted"/>
<dbReference type="InterPro" id="IPR036873">
    <property type="entry name" value="Rhodanese-like_dom_sf"/>
</dbReference>
<feature type="domain" description="Rhodanese" evidence="3">
    <location>
        <begin position="15"/>
        <end position="132"/>
    </location>
</feature>
<evidence type="ECO:0000256" key="2">
    <source>
        <dbReference type="ARBA" id="ARBA00022737"/>
    </source>
</evidence>
<dbReference type="Pfam" id="PF00581">
    <property type="entry name" value="Rhodanese"/>
    <property type="match status" value="2"/>
</dbReference>
<dbReference type="GO" id="GO:0004792">
    <property type="term" value="F:thiosulfate-cyanide sulfurtransferase activity"/>
    <property type="evidence" value="ECO:0007669"/>
    <property type="project" value="UniProtKB-EC"/>
</dbReference>
<dbReference type="InterPro" id="IPR001763">
    <property type="entry name" value="Rhodanese-like_dom"/>
</dbReference>
<gene>
    <name evidence="4" type="ORF">J121_2510</name>
</gene>
<protein>
    <submittedName>
        <fullName evidence="4">Thiosulfate sulfurtransferase, rhodanese</fullName>
        <ecNumber evidence="4">2.8.1.1</ecNumber>
    </submittedName>
</protein>
<dbReference type="PANTHER" id="PTHR11364">
    <property type="entry name" value="THIOSULFATE SULFERTANSFERASE"/>
    <property type="match status" value="1"/>
</dbReference>
<dbReference type="AlphaFoldDB" id="A0A0L1KEF6"/>
<dbReference type="RefSeq" id="WP_050600197.1">
    <property type="nucleotide sequence ID" value="NZ_JYNE01000023.1"/>
</dbReference>
<reference evidence="4" key="1">
    <citation type="submission" date="2015-02" db="EMBL/GenBank/DDBJ databases">
        <authorList>
            <person name="Chooi Y.-H."/>
        </authorList>
    </citation>
    <scope>NUCLEOTIDE SEQUENCE [LARGE SCALE GENOMIC DNA]</scope>
    <source>
        <strain evidence="4">LAMA 915</strain>
    </source>
</reference>
<dbReference type="SUPFAM" id="SSF52821">
    <property type="entry name" value="Rhodanese/Cell cycle control phosphatase"/>
    <property type="match status" value="2"/>
</dbReference>
<dbReference type="CDD" id="cd01449">
    <property type="entry name" value="TST_Repeat_2"/>
    <property type="match status" value="1"/>
</dbReference>
<evidence type="ECO:0000256" key="1">
    <source>
        <dbReference type="ARBA" id="ARBA00022679"/>
    </source>
</evidence>
<comment type="caution">
    <text evidence="4">The sequence shown here is derived from an EMBL/GenBank/DDBJ whole genome shotgun (WGS) entry which is preliminary data.</text>
</comment>
<sequence length="277" mass="29050">MDSLVSTQWLADQLGAADLVVLDASMHLPDSPRQAAQDFAAAHVPGARFLDLVSFVDPGSPVPKALPSPEQFAARLGQLGVAPSYRVVLYDDSPIRSAARAWYIFRLYGFAQVAILDGGLAKWTAEGRALESGGVSGSPVDFPVPKRAAGVRSKEDILANCASAAEQVVDARDAARFAGEEGSGSRGHIPGAANVHFTQLLTEAGTYRTPAEIAGLFQSAGIDLDRPVVTSCNSGMTAAVLSFGLHLAGKDDTALYDGSWLEWGEDPQTPKQAGSGR</sequence>
<dbReference type="Gene3D" id="3.40.250.10">
    <property type="entry name" value="Rhodanese-like domain"/>
    <property type="match status" value="2"/>
</dbReference>
<dbReference type="STRING" id="1306953.J121_2510"/>
<dbReference type="PROSITE" id="PS50206">
    <property type="entry name" value="RHODANESE_3"/>
    <property type="match status" value="2"/>
</dbReference>
<dbReference type="Proteomes" id="UP000037446">
    <property type="component" value="Unassembled WGS sequence"/>
</dbReference>
<dbReference type="PATRIC" id="fig|1306953.7.peg.2596"/>
<keyword evidence="2" id="KW-0677">Repeat</keyword>
<dbReference type="PANTHER" id="PTHR11364:SF27">
    <property type="entry name" value="SULFURTRANSFERASE"/>
    <property type="match status" value="1"/>
</dbReference>
<dbReference type="InterPro" id="IPR045078">
    <property type="entry name" value="TST/MPST-like"/>
</dbReference>
<keyword evidence="1 4" id="KW-0808">Transferase</keyword>
<feature type="domain" description="Rhodanese" evidence="3">
    <location>
        <begin position="162"/>
        <end position="272"/>
    </location>
</feature>
<dbReference type="PROSITE" id="PS00380">
    <property type="entry name" value="RHODANESE_1"/>
    <property type="match status" value="1"/>
</dbReference>
<dbReference type="SMART" id="SM00450">
    <property type="entry name" value="RHOD"/>
    <property type="match status" value="2"/>
</dbReference>
<organism evidence="4 5">
    <name type="scientific">Qipengyuania citrea LAMA 915</name>
    <dbReference type="NCBI Taxonomy" id="1306953"/>
    <lineage>
        <taxon>Bacteria</taxon>
        <taxon>Pseudomonadati</taxon>
        <taxon>Pseudomonadota</taxon>
        <taxon>Alphaproteobacteria</taxon>
        <taxon>Sphingomonadales</taxon>
        <taxon>Erythrobacteraceae</taxon>
        <taxon>Qipengyuania</taxon>
    </lineage>
</organism>
<dbReference type="EMBL" id="JYNE01000023">
    <property type="protein sequence ID" value="KNH02264.1"/>
    <property type="molecule type" value="Genomic_DNA"/>
</dbReference>
<evidence type="ECO:0000313" key="4">
    <source>
        <dbReference type="EMBL" id="KNH02264.1"/>
    </source>
</evidence>
<dbReference type="CDD" id="cd01448">
    <property type="entry name" value="TST_Repeat_1"/>
    <property type="match status" value="1"/>
</dbReference>
<evidence type="ECO:0000313" key="5">
    <source>
        <dbReference type="Proteomes" id="UP000037446"/>
    </source>
</evidence>
<dbReference type="InterPro" id="IPR001307">
    <property type="entry name" value="Thiosulphate_STrfase_CS"/>
</dbReference>
<name>A0A0L1KEF6_9SPHN</name>
<evidence type="ECO:0000259" key="3">
    <source>
        <dbReference type="PROSITE" id="PS50206"/>
    </source>
</evidence>
<accession>A0A0L1KEF6</accession>